<evidence type="ECO:0000259" key="3">
    <source>
        <dbReference type="Pfam" id="PF00144"/>
    </source>
</evidence>
<organism evidence="5 6">
    <name type="scientific">Aspergillus cavernicola</name>
    <dbReference type="NCBI Taxonomy" id="176166"/>
    <lineage>
        <taxon>Eukaryota</taxon>
        <taxon>Fungi</taxon>
        <taxon>Dikarya</taxon>
        <taxon>Ascomycota</taxon>
        <taxon>Pezizomycotina</taxon>
        <taxon>Eurotiomycetes</taxon>
        <taxon>Eurotiomycetidae</taxon>
        <taxon>Eurotiales</taxon>
        <taxon>Aspergillaceae</taxon>
        <taxon>Aspergillus</taxon>
        <taxon>Aspergillus subgen. Nidulantes</taxon>
    </lineage>
</organism>
<dbReference type="Proteomes" id="UP001610335">
    <property type="component" value="Unassembled WGS sequence"/>
</dbReference>
<name>A0ABR4HC80_9EURO</name>
<accession>A0ABR4HC80</accession>
<feature type="chain" id="PRO_5046190903" evidence="2">
    <location>
        <begin position="17"/>
        <end position="616"/>
    </location>
</feature>
<dbReference type="InterPro" id="IPR051478">
    <property type="entry name" value="Beta-lactamase-like_AB/R"/>
</dbReference>
<dbReference type="PANTHER" id="PTHR22935:SF95">
    <property type="entry name" value="BETA-LACTAMASE-LIKE 1-RELATED"/>
    <property type="match status" value="1"/>
</dbReference>
<dbReference type="Pfam" id="PF26335">
    <property type="entry name" value="ARB_00930_C"/>
    <property type="match status" value="1"/>
</dbReference>
<keyword evidence="2" id="KW-0732">Signal</keyword>
<dbReference type="SUPFAM" id="SSF56601">
    <property type="entry name" value="beta-lactamase/transpeptidase-like"/>
    <property type="match status" value="1"/>
</dbReference>
<protein>
    <submittedName>
        <fullName evidence="5">Beta-lactamase/transpeptidase-like protein</fullName>
    </submittedName>
</protein>
<gene>
    <name evidence="5" type="ORF">BDW59DRAFT_178329</name>
</gene>
<evidence type="ECO:0000313" key="6">
    <source>
        <dbReference type="Proteomes" id="UP001610335"/>
    </source>
</evidence>
<keyword evidence="6" id="KW-1185">Reference proteome</keyword>
<feature type="signal peptide" evidence="2">
    <location>
        <begin position="1"/>
        <end position="16"/>
    </location>
</feature>
<evidence type="ECO:0000256" key="1">
    <source>
        <dbReference type="ARBA" id="ARBA00038473"/>
    </source>
</evidence>
<dbReference type="Gene3D" id="3.40.710.10">
    <property type="entry name" value="DD-peptidase/beta-lactamase superfamily"/>
    <property type="match status" value="1"/>
</dbReference>
<dbReference type="PANTHER" id="PTHR22935">
    <property type="entry name" value="PENICILLIN-BINDING PROTEIN"/>
    <property type="match status" value="1"/>
</dbReference>
<sequence length="616" mass="66066">MFIPILFLSSLAAAQFQSPIPIPSYSSCPPNGPLLPHPTSLSTSKHVRTAATNLTISLDAAIRGTLKAGWDVNNVTFSVAMISPDANPNGGGGGSNDILWEYHHRATAATQGTEYITGDTQYLIGSVSKVFTDLLVLESGIDIHQSVTRFLPELATPNSYIVWPEISLKILGEHLAGISPNYVYEIFPLQSVFEAFGFPSLSPDDYPPCGICTRILTMDMVDMLEGLVNKLPVAPPNSRPIYSSLSFAIQALALERTTNQTYAELLKKFITGPLNMTNTGPSPGTSSKAAIPEGQSSWGGDFGVNTAGGGLYSTVNDLAAFLSQTLAHNIPTANDTGTRIGPNKWLKPTSATGSTTTLIGLPWEIHRTTHLLTPPQTVDLYTKSGGAVGYAAQIALIPSHNLGVIVLTASPVGSKDLLYQSITQTFLSAVEAEAREQAAAKYTGVWVSADAVNTSTDSRCVMSVAMDSGSGLRLTSLTRGNASVLDGIQSVWDMAYASIGFGILAPEVRIYPSGIEEPVSEFEARHIFGRITQDEDLVRQDWRINFDIAPLDGVAMSELPGQAGWSESPLCLNWQAVDWMQYGGEPVDRVVFVVGRESGRVYAIEVPVLREVLVSR</sequence>
<dbReference type="Pfam" id="PF00144">
    <property type="entry name" value="Beta-lactamase"/>
    <property type="match status" value="1"/>
</dbReference>
<proteinExistence type="inferred from homology"/>
<feature type="domain" description="Beta-lactamase-related" evidence="3">
    <location>
        <begin position="108"/>
        <end position="415"/>
    </location>
</feature>
<feature type="domain" description="Beta-lactamase-like ARB-00930-like C-terminal" evidence="4">
    <location>
        <begin position="434"/>
        <end position="614"/>
    </location>
</feature>
<comment type="caution">
    <text evidence="5">The sequence shown here is derived from an EMBL/GenBank/DDBJ whole genome shotgun (WGS) entry which is preliminary data.</text>
</comment>
<evidence type="ECO:0000313" key="5">
    <source>
        <dbReference type="EMBL" id="KAL2813066.1"/>
    </source>
</evidence>
<dbReference type="EMBL" id="JBFXLS010000152">
    <property type="protein sequence ID" value="KAL2813066.1"/>
    <property type="molecule type" value="Genomic_DNA"/>
</dbReference>
<dbReference type="InterPro" id="IPR012338">
    <property type="entry name" value="Beta-lactam/transpept-like"/>
</dbReference>
<comment type="similarity">
    <text evidence="1">Belongs to the beta-lactamase family.</text>
</comment>
<dbReference type="InterPro" id="IPR001466">
    <property type="entry name" value="Beta-lactam-related"/>
</dbReference>
<dbReference type="InterPro" id="IPR058664">
    <property type="entry name" value="ARB_00930-like_C"/>
</dbReference>
<reference evidence="5 6" key="1">
    <citation type="submission" date="2024-07" db="EMBL/GenBank/DDBJ databases">
        <title>Section-level genome sequencing and comparative genomics of Aspergillus sections Usti and Cavernicolus.</title>
        <authorList>
            <consortium name="Lawrence Berkeley National Laboratory"/>
            <person name="Nybo J.L."/>
            <person name="Vesth T.C."/>
            <person name="Theobald S."/>
            <person name="Frisvad J.C."/>
            <person name="Larsen T.O."/>
            <person name="Kjaerboelling I."/>
            <person name="Rothschild-Mancinelli K."/>
            <person name="Lyhne E.K."/>
            <person name="Kogle M.E."/>
            <person name="Barry K."/>
            <person name="Clum A."/>
            <person name="Na H."/>
            <person name="Ledsgaard L."/>
            <person name="Lin J."/>
            <person name="Lipzen A."/>
            <person name="Kuo A."/>
            <person name="Riley R."/>
            <person name="Mondo S."/>
            <person name="LaButti K."/>
            <person name="Haridas S."/>
            <person name="Pangalinan J."/>
            <person name="Salamov A.A."/>
            <person name="Simmons B.A."/>
            <person name="Magnuson J.K."/>
            <person name="Chen J."/>
            <person name="Drula E."/>
            <person name="Henrissat B."/>
            <person name="Wiebenga A."/>
            <person name="Lubbers R.J."/>
            <person name="Gomes A.C."/>
            <person name="Makela M.R."/>
            <person name="Stajich J."/>
            <person name="Grigoriev I.V."/>
            <person name="Mortensen U.H."/>
            <person name="De vries R.P."/>
            <person name="Baker S.E."/>
            <person name="Andersen M.R."/>
        </authorList>
    </citation>
    <scope>NUCLEOTIDE SEQUENCE [LARGE SCALE GENOMIC DNA]</scope>
    <source>
        <strain evidence="5 6">CBS 600.67</strain>
    </source>
</reference>
<evidence type="ECO:0000256" key="2">
    <source>
        <dbReference type="SAM" id="SignalP"/>
    </source>
</evidence>
<evidence type="ECO:0000259" key="4">
    <source>
        <dbReference type="Pfam" id="PF26335"/>
    </source>
</evidence>